<keyword evidence="2" id="KW-0646">Protease inhibitor</keyword>
<dbReference type="InterPro" id="IPR036186">
    <property type="entry name" value="Serpin_sf"/>
</dbReference>
<evidence type="ECO:0000256" key="1">
    <source>
        <dbReference type="ARBA" id="ARBA00009500"/>
    </source>
</evidence>
<evidence type="ECO:0000256" key="4">
    <source>
        <dbReference type="RuleBase" id="RU000411"/>
    </source>
</evidence>
<keyword evidence="7" id="KW-1185">Reference proteome</keyword>
<dbReference type="PANTHER" id="PTHR11461">
    <property type="entry name" value="SERINE PROTEASE INHIBITOR, SERPIN"/>
    <property type="match status" value="1"/>
</dbReference>
<comment type="caution">
    <text evidence="6">The sequence shown here is derived from an EMBL/GenBank/DDBJ whole genome shotgun (WGS) entry which is preliminary data.</text>
</comment>
<dbReference type="Gene3D" id="2.30.39.10">
    <property type="entry name" value="Alpha-1-antitrypsin, domain 1"/>
    <property type="match status" value="1"/>
</dbReference>
<evidence type="ECO:0000259" key="5">
    <source>
        <dbReference type="SMART" id="SM00093"/>
    </source>
</evidence>
<keyword evidence="3" id="KW-0722">Serine protease inhibitor</keyword>
<dbReference type="GO" id="GO:0005615">
    <property type="term" value="C:extracellular space"/>
    <property type="evidence" value="ECO:0007669"/>
    <property type="project" value="InterPro"/>
</dbReference>
<reference evidence="6 7" key="1">
    <citation type="journal article" date="2021" name="J. Hered.">
        <title>A chromosome-level genome assembly of the parasitoid wasp, Cotesia glomerata (Hymenoptera: Braconidae).</title>
        <authorList>
            <person name="Pinto B.J."/>
            <person name="Weis J.J."/>
            <person name="Gamble T."/>
            <person name="Ode P.J."/>
            <person name="Paul R."/>
            <person name="Zaspel J.M."/>
        </authorList>
    </citation>
    <scope>NUCLEOTIDE SEQUENCE [LARGE SCALE GENOMIC DNA]</scope>
    <source>
        <strain evidence="6">CgM1</strain>
    </source>
</reference>
<dbReference type="AlphaFoldDB" id="A0AAV7I3T5"/>
<sequence length="362" mass="40390">MNQNKRTFGAFNEANAPVFNFGGVVTAEEPIDRESLRTVTERMYQFSSKFYKALINSVDSNVICSPLSVGIVLSMAAFGTRGFTAQQLRSTLNRVTSSELKLAQKIFIKDGFEVKSEFKNVLKSNFESEVQSLDFNNSEQASQTINNWCSSKTNGRIKEVLSPSVVREALIILVNAVYVNVLVALDATYVELPYKGSNFEDSISMFIILPNKNSGLKRVENGFDTINFKLMYEFCRKTEMFLYLPKFKFESKFYLTQILQSMGITDVFINGANFSGISETIPLKIDEVIQKAFIQVDENGTEAAAITATTMLFGSCYPAPQPLPITFNVDHPFAYAIYHGASNTVLFQGHVTSLPPVVDGRQ</sequence>
<dbReference type="InterPro" id="IPR042185">
    <property type="entry name" value="Serpin_sf_2"/>
</dbReference>
<dbReference type="GO" id="GO:0004867">
    <property type="term" value="F:serine-type endopeptidase inhibitor activity"/>
    <property type="evidence" value="ECO:0007669"/>
    <property type="project" value="UniProtKB-KW"/>
</dbReference>
<evidence type="ECO:0000313" key="6">
    <source>
        <dbReference type="EMBL" id="KAH0545950.1"/>
    </source>
</evidence>
<evidence type="ECO:0000313" key="7">
    <source>
        <dbReference type="Proteomes" id="UP000826195"/>
    </source>
</evidence>
<comment type="similarity">
    <text evidence="1 4">Belongs to the serpin family.</text>
</comment>
<protein>
    <recommendedName>
        <fullName evidence="5">Serpin domain-containing protein</fullName>
    </recommendedName>
</protein>
<proteinExistence type="inferred from homology"/>
<feature type="domain" description="Serpin" evidence="5">
    <location>
        <begin position="48"/>
        <end position="354"/>
    </location>
</feature>
<dbReference type="InterPro" id="IPR023796">
    <property type="entry name" value="Serpin_dom"/>
</dbReference>
<dbReference type="CDD" id="cd19601">
    <property type="entry name" value="serpin42Da-like"/>
    <property type="match status" value="1"/>
</dbReference>
<dbReference type="EMBL" id="JAHXZJ010002237">
    <property type="protein sequence ID" value="KAH0545950.1"/>
    <property type="molecule type" value="Genomic_DNA"/>
</dbReference>
<organism evidence="6 7">
    <name type="scientific">Cotesia glomerata</name>
    <name type="common">Lepidopteran parasitic wasp</name>
    <name type="synonym">Apanteles glomeratus</name>
    <dbReference type="NCBI Taxonomy" id="32391"/>
    <lineage>
        <taxon>Eukaryota</taxon>
        <taxon>Metazoa</taxon>
        <taxon>Ecdysozoa</taxon>
        <taxon>Arthropoda</taxon>
        <taxon>Hexapoda</taxon>
        <taxon>Insecta</taxon>
        <taxon>Pterygota</taxon>
        <taxon>Neoptera</taxon>
        <taxon>Endopterygota</taxon>
        <taxon>Hymenoptera</taxon>
        <taxon>Apocrita</taxon>
        <taxon>Ichneumonoidea</taxon>
        <taxon>Braconidae</taxon>
        <taxon>Microgastrinae</taxon>
        <taxon>Cotesia</taxon>
    </lineage>
</organism>
<gene>
    <name evidence="6" type="ORF">KQX54_004984</name>
</gene>
<dbReference type="Gene3D" id="3.30.497.10">
    <property type="entry name" value="Antithrombin, subunit I, domain 2"/>
    <property type="match status" value="3"/>
</dbReference>
<dbReference type="InterPro" id="IPR042178">
    <property type="entry name" value="Serpin_sf_1"/>
</dbReference>
<dbReference type="Proteomes" id="UP000826195">
    <property type="component" value="Unassembled WGS sequence"/>
</dbReference>
<evidence type="ECO:0000256" key="2">
    <source>
        <dbReference type="ARBA" id="ARBA00022690"/>
    </source>
</evidence>
<dbReference type="PANTHER" id="PTHR11461:SF211">
    <property type="entry name" value="GH10112P-RELATED"/>
    <property type="match status" value="1"/>
</dbReference>
<evidence type="ECO:0000256" key="3">
    <source>
        <dbReference type="ARBA" id="ARBA00022900"/>
    </source>
</evidence>
<dbReference type="SUPFAM" id="SSF56574">
    <property type="entry name" value="Serpins"/>
    <property type="match status" value="1"/>
</dbReference>
<name>A0AAV7I3T5_COTGL</name>
<dbReference type="InterPro" id="IPR000215">
    <property type="entry name" value="Serpin_fam"/>
</dbReference>
<dbReference type="Pfam" id="PF00079">
    <property type="entry name" value="Serpin"/>
    <property type="match status" value="2"/>
</dbReference>
<accession>A0AAV7I3T5</accession>
<dbReference type="SMART" id="SM00093">
    <property type="entry name" value="SERPIN"/>
    <property type="match status" value="1"/>
</dbReference>